<dbReference type="KEGG" id="mar:MAE_16150"/>
<organism evidence="1 2">
    <name type="scientific">Microcystis aeruginosa (strain NIES-843 / IAM M-2473)</name>
    <dbReference type="NCBI Taxonomy" id="449447"/>
    <lineage>
        <taxon>Bacteria</taxon>
        <taxon>Bacillati</taxon>
        <taxon>Cyanobacteriota</taxon>
        <taxon>Cyanophyceae</taxon>
        <taxon>Oscillatoriophycideae</taxon>
        <taxon>Chroococcales</taxon>
        <taxon>Microcystaceae</taxon>
        <taxon>Microcystis</taxon>
    </lineage>
</organism>
<name>B0JVA3_MICAN</name>
<evidence type="ECO:0000313" key="2">
    <source>
        <dbReference type="Proteomes" id="UP000001510"/>
    </source>
</evidence>
<dbReference type="Proteomes" id="UP000001510">
    <property type="component" value="Chromosome"/>
</dbReference>
<evidence type="ECO:0000313" key="1">
    <source>
        <dbReference type="EMBL" id="BAG01437.1"/>
    </source>
</evidence>
<dbReference type="EMBL" id="AP009552">
    <property type="protein sequence ID" value="BAG01437.1"/>
    <property type="molecule type" value="Genomic_DNA"/>
</dbReference>
<keyword evidence="2" id="KW-1185">Reference proteome</keyword>
<accession>B0JVA3</accession>
<proteinExistence type="predicted"/>
<dbReference type="PaxDb" id="449447-MAE_16150"/>
<dbReference type="EnsemblBacteria" id="BAG01437">
    <property type="protein sequence ID" value="BAG01437"/>
    <property type="gene ID" value="MAE_16150"/>
</dbReference>
<gene>
    <name evidence="1" type="ordered locus">MAE_16150</name>
</gene>
<sequence>MAILVQFPFPLRDDIPVLLQLLGGNHGITARELPMRLPLSTSAMPRECCRRTSIKNNEGKFSF</sequence>
<dbReference type="HOGENOM" id="CLU_2880827_0_0_3"/>
<protein>
    <submittedName>
        <fullName evidence="1">Uncharacterized protein</fullName>
    </submittedName>
</protein>
<reference evidence="1 2" key="1">
    <citation type="journal article" date="2007" name="DNA Res.">
        <title>Complete genomic structure of the bloom-forming toxic cyanobacterium Microcystis aeruginosa NIES-843.</title>
        <authorList>
            <person name="Kaneko T."/>
            <person name="Nakajima N."/>
            <person name="Okamoto S."/>
            <person name="Suzuki I."/>
            <person name="Tanabe Y."/>
            <person name="Tamaoki M."/>
            <person name="Nakamura Y."/>
            <person name="Kasai F."/>
            <person name="Watanabe A."/>
            <person name="Kawashima K."/>
            <person name="Kishida Y."/>
            <person name="Ono A."/>
            <person name="Shimizu Y."/>
            <person name="Takahashi C."/>
            <person name="Minami C."/>
            <person name="Fujishiro T."/>
            <person name="Kohara M."/>
            <person name="Katoh M."/>
            <person name="Nakazaki N."/>
            <person name="Nakayama S."/>
            <person name="Yamada M."/>
            <person name="Tabata S."/>
            <person name="Watanabe M.M."/>
        </authorList>
    </citation>
    <scope>NUCLEOTIDE SEQUENCE [LARGE SCALE GENOMIC DNA]</scope>
    <source>
        <strain evidence="2">NIES-843 / IAM M-247</strain>
    </source>
</reference>
<dbReference type="AlphaFoldDB" id="B0JVA3"/>